<keyword evidence="1" id="KW-1133">Transmembrane helix</keyword>
<feature type="transmembrane region" description="Helical" evidence="1">
    <location>
        <begin position="36"/>
        <end position="60"/>
    </location>
</feature>
<accession>A0A3F3Q6A2</accession>
<keyword evidence="3" id="KW-1185">Reference proteome</keyword>
<evidence type="ECO:0000313" key="3">
    <source>
        <dbReference type="Proteomes" id="UP000253729"/>
    </source>
</evidence>
<dbReference type="GeneID" id="38134041"/>
<gene>
    <name evidence="2" type="ORF">BDQ94DRAFT_140748</name>
</gene>
<keyword evidence="1" id="KW-0472">Membrane</keyword>
<organism evidence="2 3">
    <name type="scientific">Aspergillus welwitschiae</name>
    <dbReference type="NCBI Taxonomy" id="1341132"/>
    <lineage>
        <taxon>Eukaryota</taxon>
        <taxon>Fungi</taxon>
        <taxon>Dikarya</taxon>
        <taxon>Ascomycota</taxon>
        <taxon>Pezizomycotina</taxon>
        <taxon>Eurotiomycetes</taxon>
        <taxon>Eurotiomycetidae</taxon>
        <taxon>Eurotiales</taxon>
        <taxon>Aspergillaceae</taxon>
        <taxon>Aspergillus</taxon>
        <taxon>Aspergillus subgen. Circumdati</taxon>
    </lineage>
</organism>
<proteinExistence type="predicted"/>
<name>A0A3F3Q6A2_9EURO</name>
<evidence type="ECO:0000313" key="2">
    <source>
        <dbReference type="EMBL" id="RDH34693.1"/>
    </source>
</evidence>
<reference evidence="2 3" key="1">
    <citation type="submission" date="2018-07" db="EMBL/GenBank/DDBJ databases">
        <title>The genomes of Aspergillus section Nigri reveals drivers in fungal speciation.</title>
        <authorList>
            <consortium name="DOE Joint Genome Institute"/>
            <person name="Vesth T.C."/>
            <person name="Nybo J."/>
            <person name="Theobald S."/>
            <person name="Brandl J."/>
            <person name="Frisvad J.C."/>
            <person name="Nielsen K.F."/>
            <person name="Lyhne E.K."/>
            <person name="Kogle M.E."/>
            <person name="Kuo A."/>
            <person name="Riley R."/>
            <person name="Clum A."/>
            <person name="Nolan M."/>
            <person name="Lipzen A."/>
            <person name="Salamov A."/>
            <person name="Henrissat B."/>
            <person name="Wiebenga A."/>
            <person name="De vries R.P."/>
            <person name="Grigoriev I.V."/>
            <person name="Mortensen U.H."/>
            <person name="Andersen M.R."/>
            <person name="Baker S.E."/>
        </authorList>
    </citation>
    <scope>NUCLEOTIDE SEQUENCE [LARGE SCALE GENOMIC DNA]</scope>
    <source>
        <strain evidence="2 3">CBS 139.54b</strain>
    </source>
</reference>
<protein>
    <submittedName>
        <fullName evidence="2">Uncharacterized protein</fullName>
    </submittedName>
</protein>
<dbReference type="EMBL" id="KZ852042">
    <property type="protein sequence ID" value="RDH34693.1"/>
    <property type="molecule type" value="Genomic_DNA"/>
</dbReference>
<dbReference type="Proteomes" id="UP000253729">
    <property type="component" value="Unassembled WGS sequence"/>
</dbReference>
<dbReference type="AlphaFoldDB" id="A0A3F3Q6A2"/>
<sequence length="61" mass="6792">MPWALGYGDFSLHYFFFSDIDAIGVAQRVQAACCPLIASFPGFLVPVISFCFCISMVFIFN</sequence>
<dbReference type="RefSeq" id="XP_026627715.1">
    <property type="nucleotide sequence ID" value="XM_026765685.1"/>
</dbReference>
<keyword evidence="1" id="KW-0812">Transmembrane</keyword>
<evidence type="ECO:0000256" key="1">
    <source>
        <dbReference type="SAM" id="Phobius"/>
    </source>
</evidence>